<evidence type="ECO:0000256" key="5">
    <source>
        <dbReference type="ARBA" id="ARBA00012055"/>
    </source>
</evidence>
<accession>A0ABN4BPY7</accession>
<evidence type="ECO:0000256" key="4">
    <source>
        <dbReference type="ARBA" id="ARBA00004679"/>
    </source>
</evidence>
<evidence type="ECO:0000256" key="1">
    <source>
        <dbReference type="ARBA" id="ARBA00001946"/>
    </source>
</evidence>
<dbReference type="PANTHER" id="PTHR13697:SF4">
    <property type="entry name" value="ATP-DEPENDENT 6-PHOSPHOFRUCTOKINASE"/>
    <property type="match status" value="1"/>
</dbReference>
<keyword evidence="12" id="KW-0460">Magnesium</keyword>
<feature type="domain" description="Phosphofructokinase" evidence="16">
    <location>
        <begin position="3"/>
        <end position="282"/>
    </location>
</feature>
<dbReference type="Gene3D" id="3.40.50.450">
    <property type="match status" value="1"/>
</dbReference>
<evidence type="ECO:0000256" key="9">
    <source>
        <dbReference type="ARBA" id="ARBA00022741"/>
    </source>
</evidence>
<name>A0ABN4BPY7_9MOLU</name>
<evidence type="ECO:0000256" key="2">
    <source>
        <dbReference type="ARBA" id="ARBA00002659"/>
    </source>
</evidence>
<organism evidence="17 18">
    <name type="scientific">Mycoplasma ovis str. Michigan</name>
    <dbReference type="NCBI Taxonomy" id="1415773"/>
    <lineage>
        <taxon>Bacteria</taxon>
        <taxon>Bacillati</taxon>
        <taxon>Mycoplasmatota</taxon>
        <taxon>Mollicutes</taxon>
        <taxon>Mycoplasmataceae</taxon>
        <taxon>Mycoplasma</taxon>
    </lineage>
</organism>
<keyword evidence="6" id="KW-0963">Cytoplasm</keyword>
<evidence type="ECO:0000313" key="17">
    <source>
        <dbReference type="EMBL" id="AHC39933.1"/>
    </source>
</evidence>
<dbReference type="InterPro" id="IPR012003">
    <property type="entry name" value="ATP_PFK_prok-type"/>
</dbReference>
<evidence type="ECO:0000256" key="6">
    <source>
        <dbReference type="ARBA" id="ARBA00022490"/>
    </source>
</evidence>
<evidence type="ECO:0000256" key="8">
    <source>
        <dbReference type="ARBA" id="ARBA00022723"/>
    </source>
</evidence>
<keyword evidence="8" id="KW-0479">Metal-binding</keyword>
<dbReference type="Pfam" id="PF00365">
    <property type="entry name" value="PFK"/>
    <property type="match status" value="1"/>
</dbReference>
<dbReference type="EC" id="2.7.1.11" evidence="5"/>
<dbReference type="PANTHER" id="PTHR13697">
    <property type="entry name" value="PHOSPHOFRUCTOKINASE"/>
    <property type="match status" value="1"/>
</dbReference>
<evidence type="ECO:0000256" key="15">
    <source>
        <dbReference type="ARBA" id="ARBA00048070"/>
    </source>
</evidence>
<dbReference type="SUPFAM" id="SSF53784">
    <property type="entry name" value="Phosphofructokinase"/>
    <property type="match status" value="1"/>
</dbReference>
<comment type="function">
    <text evidence="2">Catalyzes the phosphorylation of D-fructose 6-phosphate to fructose 1,6-bisphosphate by ATP, the first committing step of glycolysis.</text>
</comment>
<keyword evidence="18" id="KW-1185">Reference proteome</keyword>
<evidence type="ECO:0000256" key="12">
    <source>
        <dbReference type="ARBA" id="ARBA00022842"/>
    </source>
</evidence>
<keyword evidence="11" id="KW-0067">ATP-binding</keyword>
<evidence type="ECO:0000256" key="10">
    <source>
        <dbReference type="ARBA" id="ARBA00022777"/>
    </source>
</evidence>
<dbReference type="InterPro" id="IPR022953">
    <property type="entry name" value="ATP_PFK"/>
</dbReference>
<keyword evidence="10" id="KW-0418">Kinase</keyword>
<dbReference type="InterPro" id="IPR000023">
    <property type="entry name" value="Phosphofructokinase_dom"/>
</dbReference>
<dbReference type="Proteomes" id="UP000018745">
    <property type="component" value="Chromosome"/>
</dbReference>
<dbReference type="RefSeq" id="WP_024071166.1">
    <property type="nucleotide sequence ID" value="NC_023062.1"/>
</dbReference>
<keyword evidence="9" id="KW-0547">Nucleotide-binding</keyword>
<evidence type="ECO:0000259" key="16">
    <source>
        <dbReference type="Pfam" id="PF00365"/>
    </source>
</evidence>
<proteinExistence type="inferred from homology"/>
<comment type="similarity">
    <text evidence="14">Belongs to the phosphofructokinase type A (PFKA) family.</text>
</comment>
<dbReference type="EMBL" id="CP006935">
    <property type="protein sequence ID" value="AHC39933.1"/>
    <property type="molecule type" value="Genomic_DNA"/>
</dbReference>
<comment type="cofactor">
    <cofactor evidence="1">
        <name>Mg(2+)</name>
        <dbReference type="ChEBI" id="CHEBI:18420"/>
    </cofactor>
</comment>
<gene>
    <name evidence="17" type="ORF">OVS_01910</name>
</gene>
<dbReference type="PRINTS" id="PR00476">
    <property type="entry name" value="PHFRCTKINASE"/>
</dbReference>
<dbReference type="NCBIfam" id="NF002872">
    <property type="entry name" value="PRK03202.1"/>
    <property type="match status" value="1"/>
</dbReference>
<evidence type="ECO:0000256" key="13">
    <source>
        <dbReference type="ARBA" id="ARBA00023152"/>
    </source>
</evidence>
<dbReference type="PIRSF" id="PIRSF000532">
    <property type="entry name" value="ATP_PFK_prok"/>
    <property type="match status" value="1"/>
</dbReference>
<keyword evidence="13" id="KW-0324">Glycolysis</keyword>
<evidence type="ECO:0000313" key="18">
    <source>
        <dbReference type="Proteomes" id="UP000018745"/>
    </source>
</evidence>
<sequence length="327" mass="35800">MRKVAILTSGGDSPGMNSSLYSFSKLATSKNFEVIYVQDGYQGLIEKRYANLNLGCLREKTYNAGTVIGSSRSSQFRSSAELRECGIKALKDKGVEALVVLGGNGSYEGAKLISQSGLPVILLPATIDNDVSSTKYTIGFFSALEEIGQAIKKIWYTANSHSQLTIVEVMGRDCSDLGVMASFSSPLVELVITQQNVPSYEQLRDKIKEIKSFKGNKGLVIVVVEKILGVIKLPSMSELTKKLEEDLGFTVRGCSLGHVQRGATPTTWEMYVASSFGVEAFNSFEKREFNVAIGFDGDSFYRTNLSELIDKSKGDRTSLVEFKCKFS</sequence>
<evidence type="ECO:0000256" key="3">
    <source>
        <dbReference type="ARBA" id="ARBA00004496"/>
    </source>
</evidence>
<dbReference type="InterPro" id="IPR035966">
    <property type="entry name" value="PKF_sf"/>
</dbReference>
<evidence type="ECO:0000256" key="11">
    <source>
        <dbReference type="ARBA" id="ARBA00022840"/>
    </source>
</evidence>
<evidence type="ECO:0000256" key="7">
    <source>
        <dbReference type="ARBA" id="ARBA00022679"/>
    </source>
</evidence>
<comment type="subcellular location">
    <subcellularLocation>
        <location evidence="3">Cytoplasm</location>
    </subcellularLocation>
</comment>
<protein>
    <recommendedName>
        <fullName evidence="5">6-phosphofructokinase</fullName>
        <ecNumber evidence="5">2.7.1.11</ecNumber>
    </recommendedName>
</protein>
<reference evidence="17 18" key="1">
    <citation type="journal article" date="2014" name="Genome Announc.">
        <title>Complete Genome Sequence of Mycoplasma ovis Strain Michigan, a Hemoplasma of Sheep with Two Distinct 16S rRNA Genes.</title>
        <authorList>
            <person name="Deshuillers P.L."/>
            <person name="Santos A.P."/>
            <person name="do Nascimento N.C."/>
            <person name="Hampel J.A."/>
            <person name="Bergin I.L."/>
            <person name="Dyson M.C."/>
            <person name="Messick J.B."/>
        </authorList>
    </citation>
    <scope>NUCLEOTIDE SEQUENCE [LARGE SCALE GENOMIC DNA]</scope>
    <source>
        <strain evidence="17 18">Michigan</strain>
    </source>
</reference>
<keyword evidence="7" id="KW-0808">Transferase</keyword>
<evidence type="ECO:0000256" key="14">
    <source>
        <dbReference type="ARBA" id="ARBA00038478"/>
    </source>
</evidence>
<comment type="pathway">
    <text evidence="4">Carbohydrate degradation; glycolysis; D-glyceraldehyde 3-phosphate and glycerone phosphate from D-glucose: step 3/4.</text>
</comment>
<comment type="catalytic activity">
    <reaction evidence="15">
        <text>beta-D-fructose 6-phosphate + ATP = beta-D-fructose 1,6-bisphosphate + ADP + H(+)</text>
        <dbReference type="Rhea" id="RHEA:16109"/>
        <dbReference type="ChEBI" id="CHEBI:15378"/>
        <dbReference type="ChEBI" id="CHEBI:30616"/>
        <dbReference type="ChEBI" id="CHEBI:32966"/>
        <dbReference type="ChEBI" id="CHEBI:57634"/>
        <dbReference type="ChEBI" id="CHEBI:456216"/>
        <dbReference type="EC" id="2.7.1.11"/>
    </reaction>
</comment>
<dbReference type="Gene3D" id="3.40.50.460">
    <property type="entry name" value="Phosphofructokinase domain"/>
    <property type="match status" value="1"/>
</dbReference>